<dbReference type="SMART" id="SM01199">
    <property type="entry name" value="FDF"/>
    <property type="match status" value="1"/>
</dbReference>
<dbReference type="InterPro" id="IPR025609">
    <property type="entry name" value="Lsm14-like_N"/>
</dbReference>
<dbReference type="GO" id="GO:0003729">
    <property type="term" value="F:mRNA binding"/>
    <property type="evidence" value="ECO:0007669"/>
    <property type="project" value="TreeGrafter"/>
</dbReference>
<evidence type="ECO:0000313" key="9">
    <source>
        <dbReference type="Proteomes" id="UP001461498"/>
    </source>
</evidence>
<dbReference type="PROSITE" id="PS52002">
    <property type="entry name" value="SM"/>
    <property type="match status" value="1"/>
</dbReference>
<protein>
    <submittedName>
        <fullName evidence="8">Uncharacterized protein</fullName>
    </submittedName>
</protein>
<accession>A0AAW1CVH0</accession>
<proteinExistence type="inferred from homology"/>
<dbReference type="InterPro" id="IPR010920">
    <property type="entry name" value="LSM_dom_sf"/>
</dbReference>
<evidence type="ECO:0000259" key="7">
    <source>
        <dbReference type="PROSITE" id="PS52002"/>
    </source>
</evidence>
<dbReference type="SUPFAM" id="SSF50182">
    <property type="entry name" value="Sm-like ribonucleoproteins"/>
    <property type="match status" value="1"/>
</dbReference>
<sequence length="524" mass="55959">MSSNDMPELGSKISLISKADIRYEGKLYAVDPQDCTIALANVKSFGTEDRKTANPVLAQKQTYDYILFRATDIKDISVVPAPQQLLYDPAIVQLSAPPNLGSRYGSAAPSAAGNAGTSAADPSSYSHPVLGNMGGHQTFSSAPGTGPTTTSGFNPMHSGLHNLARPSPSEFLHHHSNDLLTGSRSSTPALRKPSPTVDQATQANTQQQRRPTNTSPQHQHKDRNQSVYYRTGNRNQDNRNQGNMRNNQPSHQQQQRQRTFSQQRGDQQQQQGRGGWGGQQQQQRTGGGSGGGAGGIGGNTGNRQRSASGRVHQRGGGGANFSRAPGTGAARKTTTPLKFESDYDFDKANTEFEELFAKMKIGKAQDGNVDGVEGTVGAASTAVVNGQEKSKDDSGTENATGQDGEASTGDASTEQVVFYNKTKSFFDNISCEAVERSKGRSQRTDWRKERKLNSETFGVSSARRGMFGRGGPRGGGGGGYFYGRGAGGYFGSRGGGYRSGTGGIFKQQNKQPYRSQQQPQAAKA</sequence>
<dbReference type="Gene3D" id="2.30.30.100">
    <property type="match status" value="1"/>
</dbReference>
<evidence type="ECO:0000256" key="2">
    <source>
        <dbReference type="PROSITE-ProRule" id="PRU00846"/>
    </source>
</evidence>
<dbReference type="AlphaFoldDB" id="A0AAW1CVH0"/>
<feature type="compositionally biased region" description="Low complexity" evidence="4">
    <location>
        <begin position="105"/>
        <end position="120"/>
    </location>
</feature>
<feature type="region of interest" description="Disordered" evidence="4">
    <location>
        <begin position="497"/>
        <end position="524"/>
    </location>
</feature>
<feature type="compositionally biased region" description="Gly residues" evidence="4">
    <location>
        <begin position="285"/>
        <end position="300"/>
    </location>
</feature>
<feature type="domain" description="FFD box profile" evidence="5">
    <location>
        <begin position="417"/>
        <end position="433"/>
    </location>
</feature>
<reference evidence="8 9" key="1">
    <citation type="submission" date="2022-12" db="EMBL/GenBank/DDBJ databases">
        <title>Chromosome-level genome assembly of true bugs.</title>
        <authorList>
            <person name="Ma L."/>
            <person name="Li H."/>
        </authorList>
    </citation>
    <scope>NUCLEOTIDE SEQUENCE [LARGE SCALE GENOMIC DNA]</scope>
    <source>
        <strain evidence="8">Lab_2022b</strain>
    </source>
</reference>
<evidence type="ECO:0000259" key="5">
    <source>
        <dbReference type="PROSITE" id="PS51513"/>
    </source>
</evidence>
<dbReference type="GO" id="GO:0033962">
    <property type="term" value="P:P-body assembly"/>
    <property type="evidence" value="ECO:0007669"/>
    <property type="project" value="TreeGrafter"/>
</dbReference>
<dbReference type="PROSITE" id="PS51513">
    <property type="entry name" value="FFD"/>
    <property type="match status" value="1"/>
</dbReference>
<dbReference type="PANTHER" id="PTHR13586:SF0">
    <property type="entry name" value="TRAILER HITCH, ISOFORM H"/>
    <property type="match status" value="1"/>
</dbReference>
<evidence type="ECO:0000313" key="8">
    <source>
        <dbReference type="EMBL" id="KAK9502436.1"/>
    </source>
</evidence>
<dbReference type="InterPro" id="IPR047575">
    <property type="entry name" value="Sm"/>
</dbReference>
<dbReference type="Proteomes" id="UP001461498">
    <property type="component" value="Unassembled WGS sequence"/>
</dbReference>
<feature type="compositionally biased region" description="Low complexity" evidence="4">
    <location>
        <begin position="138"/>
        <end position="153"/>
    </location>
</feature>
<feature type="domain" description="TFG box profile" evidence="6">
    <location>
        <begin position="441"/>
        <end position="461"/>
    </location>
</feature>
<dbReference type="PROSITE" id="PS51536">
    <property type="entry name" value="TFG"/>
    <property type="match status" value="1"/>
</dbReference>
<feature type="compositionally biased region" description="Low complexity" evidence="4">
    <location>
        <begin position="199"/>
        <end position="217"/>
    </location>
</feature>
<dbReference type="PANTHER" id="PTHR13586">
    <property type="entry name" value="SCD6 PROTEIN-RELATED"/>
    <property type="match status" value="1"/>
</dbReference>
<evidence type="ECO:0000256" key="1">
    <source>
        <dbReference type="ARBA" id="ARBA00010415"/>
    </source>
</evidence>
<dbReference type="SMART" id="SM01271">
    <property type="entry name" value="LSM14"/>
    <property type="match status" value="1"/>
</dbReference>
<feature type="compositionally biased region" description="Low complexity" evidence="4">
    <location>
        <begin position="233"/>
        <end position="271"/>
    </location>
</feature>
<evidence type="ECO:0000256" key="3">
    <source>
        <dbReference type="PROSITE-ProRule" id="PRU00869"/>
    </source>
</evidence>
<feature type="region of interest" description="Disordered" evidence="4">
    <location>
        <begin position="104"/>
        <end position="335"/>
    </location>
</feature>
<feature type="region of interest" description="Disordered" evidence="4">
    <location>
        <begin position="380"/>
        <end position="413"/>
    </location>
</feature>
<dbReference type="EMBL" id="JAPXFL010000008">
    <property type="protein sequence ID" value="KAK9502436.1"/>
    <property type="molecule type" value="Genomic_DNA"/>
</dbReference>
<dbReference type="InterPro" id="IPR025761">
    <property type="entry name" value="FFD_box"/>
</dbReference>
<dbReference type="Pfam" id="PF12701">
    <property type="entry name" value="LSM14"/>
    <property type="match status" value="1"/>
</dbReference>
<dbReference type="GO" id="GO:0000932">
    <property type="term" value="C:P-body"/>
    <property type="evidence" value="ECO:0007669"/>
    <property type="project" value="TreeGrafter"/>
</dbReference>
<dbReference type="Pfam" id="PF09532">
    <property type="entry name" value="FDF"/>
    <property type="match status" value="1"/>
</dbReference>
<dbReference type="InterPro" id="IPR019050">
    <property type="entry name" value="FDF_dom"/>
</dbReference>
<evidence type="ECO:0000259" key="6">
    <source>
        <dbReference type="PROSITE" id="PS51536"/>
    </source>
</evidence>
<dbReference type="InterPro" id="IPR025768">
    <property type="entry name" value="TFG_box"/>
</dbReference>
<gene>
    <name evidence="8" type="ORF">O3M35_011218</name>
</gene>
<evidence type="ECO:0000256" key="4">
    <source>
        <dbReference type="SAM" id="MobiDB-lite"/>
    </source>
</evidence>
<dbReference type="CDD" id="cd01736">
    <property type="entry name" value="LSm14_N"/>
    <property type="match status" value="1"/>
</dbReference>
<organism evidence="8 9">
    <name type="scientific">Rhynocoris fuscipes</name>
    <dbReference type="NCBI Taxonomy" id="488301"/>
    <lineage>
        <taxon>Eukaryota</taxon>
        <taxon>Metazoa</taxon>
        <taxon>Ecdysozoa</taxon>
        <taxon>Arthropoda</taxon>
        <taxon>Hexapoda</taxon>
        <taxon>Insecta</taxon>
        <taxon>Pterygota</taxon>
        <taxon>Neoptera</taxon>
        <taxon>Paraneoptera</taxon>
        <taxon>Hemiptera</taxon>
        <taxon>Heteroptera</taxon>
        <taxon>Panheteroptera</taxon>
        <taxon>Cimicomorpha</taxon>
        <taxon>Reduviidae</taxon>
        <taxon>Harpactorinae</taxon>
        <taxon>Harpactorini</taxon>
        <taxon>Rhynocoris</taxon>
    </lineage>
</organism>
<feature type="short sequence motif" description="FFD box" evidence="2">
    <location>
        <begin position="417"/>
        <end position="433"/>
    </location>
</feature>
<name>A0AAW1CVH0_9HEMI</name>
<keyword evidence="9" id="KW-1185">Reference proteome</keyword>
<feature type="domain" description="Sm" evidence="7">
    <location>
        <begin position="1"/>
        <end position="82"/>
    </location>
</feature>
<dbReference type="GO" id="GO:0034063">
    <property type="term" value="P:stress granule assembly"/>
    <property type="evidence" value="ECO:0007669"/>
    <property type="project" value="TreeGrafter"/>
</dbReference>
<feature type="compositionally biased region" description="Polar residues" evidence="4">
    <location>
        <begin position="178"/>
        <end position="188"/>
    </location>
</feature>
<feature type="short sequence motif" description="TFG box" evidence="3">
    <location>
        <begin position="441"/>
        <end position="461"/>
    </location>
</feature>
<feature type="compositionally biased region" description="Polar residues" evidence="4">
    <location>
        <begin position="506"/>
        <end position="524"/>
    </location>
</feature>
<comment type="similarity">
    <text evidence="1">Belongs to the LSM14 family.</text>
</comment>
<comment type="caution">
    <text evidence="8">The sequence shown here is derived from an EMBL/GenBank/DDBJ whole genome shotgun (WGS) entry which is preliminary data.</text>
</comment>